<evidence type="ECO:0000313" key="2">
    <source>
        <dbReference type="Proteomes" id="UP001175353"/>
    </source>
</evidence>
<dbReference type="Proteomes" id="UP001175353">
    <property type="component" value="Unassembled WGS sequence"/>
</dbReference>
<comment type="caution">
    <text evidence="1">The sequence shown here is derived from an EMBL/GenBank/DDBJ whole genome shotgun (WGS) entry which is preliminary data.</text>
</comment>
<dbReference type="AlphaFoldDB" id="A0AAN6KFE7"/>
<proteinExistence type="predicted"/>
<dbReference type="EMBL" id="JAUJLE010000119">
    <property type="protein sequence ID" value="KAK0980044.1"/>
    <property type="molecule type" value="Genomic_DNA"/>
</dbReference>
<accession>A0AAN6KFE7</accession>
<protein>
    <submittedName>
        <fullName evidence="1">Uncharacterized protein</fullName>
    </submittedName>
</protein>
<name>A0AAN6KFE7_9PEZI</name>
<sequence length="119" mass="13646">MTDMAMPDARSIEMHLWDAQQHEDALAHLERLQEMLDALRSTLPVLVAPLLQQDTSRPQMFVHIKKAAAAAINDLRTFREDWTSERTQCMLSHSKESRLKDGDLTKANDVARYGWLKEG</sequence>
<reference evidence="1" key="1">
    <citation type="submission" date="2023-06" db="EMBL/GenBank/DDBJ databases">
        <title>Black Yeasts Isolated from many extreme environments.</title>
        <authorList>
            <person name="Coleine C."/>
            <person name="Stajich J.E."/>
            <person name="Selbmann L."/>
        </authorList>
    </citation>
    <scope>NUCLEOTIDE SEQUENCE</scope>
    <source>
        <strain evidence="1">CCFEE 5200</strain>
    </source>
</reference>
<organism evidence="1 2">
    <name type="scientific">Friedmanniomyces endolithicus</name>
    <dbReference type="NCBI Taxonomy" id="329885"/>
    <lineage>
        <taxon>Eukaryota</taxon>
        <taxon>Fungi</taxon>
        <taxon>Dikarya</taxon>
        <taxon>Ascomycota</taxon>
        <taxon>Pezizomycotina</taxon>
        <taxon>Dothideomycetes</taxon>
        <taxon>Dothideomycetidae</taxon>
        <taxon>Mycosphaerellales</taxon>
        <taxon>Teratosphaeriaceae</taxon>
        <taxon>Friedmanniomyces</taxon>
    </lineage>
</organism>
<keyword evidence="2" id="KW-1185">Reference proteome</keyword>
<gene>
    <name evidence="1" type="ORF">LTR91_012364</name>
</gene>
<evidence type="ECO:0000313" key="1">
    <source>
        <dbReference type="EMBL" id="KAK0980044.1"/>
    </source>
</evidence>